<gene>
    <name evidence="8" type="primary">tadA</name>
    <name evidence="10" type="ordered locus">Tola_2065</name>
</gene>
<evidence type="ECO:0000256" key="7">
    <source>
        <dbReference type="ARBA" id="ARBA00048045"/>
    </source>
</evidence>
<dbReference type="NCBIfam" id="NF008113">
    <property type="entry name" value="PRK10860.1"/>
    <property type="match status" value="1"/>
</dbReference>
<dbReference type="CDD" id="cd01285">
    <property type="entry name" value="nucleoside_deaminase"/>
    <property type="match status" value="1"/>
</dbReference>
<sequence>MPQSEQDIHWMQYAMQLARRAEEAGEVPVGAVLVLNNEVIGEGWNLSICRHDPCAHAEIMAIRQAGQNIGNYRLLGATLYVTLEPCIMCAGAMIHSRIERLVYGASDLKTGAAGSVFDVLTDPRHNHIVSVIGGIEAEACSQQLSNFFRRRRAEKKAAKQQLKE</sequence>
<dbReference type="eggNOG" id="COG0590">
    <property type="taxonomic scope" value="Bacteria"/>
</dbReference>
<keyword evidence="4 8" id="KW-0479">Metal-binding</keyword>
<feature type="active site" description="Proton donor" evidence="8">
    <location>
        <position position="58"/>
    </location>
</feature>
<keyword evidence="6 8" id="KW-0862">Zinc</keyword>
<dbReference type="HOGENOM" id="CLU_025810_3_0_6"/>
<reference evidence="10 11" key="2">
    <citation type="journal article" date="2011" name="Stand. Genomic Sci.">
        <title>Complete genome sequence of Tolumonas auensis type strain (TA 4).</title>
        <authorList>
            <person name="Chertkov O."/>
            <person name="Copeland A."/>
            <person name="Lucas S."/>
            <person name="Lapidus A."/>
            <person name="Berry K.W."/>
            <person name="Detter J.C."/>
            <person name="Del Rio T.G."/>
            <person name="Hammon N."/>
            <person name="Dalin E."/>
            <person name="Tice H."/>
            <person name="Pitluck S."/>
            <person name="Richardson P."/>
            <person name="Bruce D."/>
            <person name="Goodwin L."/>
            <person name="Han C."/>
            <person name="Tapia R."/>
            <person name="Saunders E."/>
            <person name="Schmutz J."/>
            <person name="Brettin T."/>
            <person name="Larimer F."/>
            <person name="Land M."/>
            <person name="Hauser L."/>
            <person name="Spring S."/>
            <person name="Rohde M."/>
            <person name="Kyrpides N.C."/>
            <person name="Ivanova N."/>
            <person name="Goker M."/>
            <person name="Beller H.R."/>
            <person name="Klenk H.P."/>
            <person name="Woyke T."/>
        </authorList>
    </citation>
    <scope>NUCLEOTIDE SEQUENCE [LARGE SCALE GENOMIC DNA]</scope>
    <source>
        <strain evidence="11">DSM 9187 / TA4</strain>
    </source>
</reference>
<dbReference type="EMBL" id="CP001616">
    <property type="protein sequence ID" value="ACQ93664.1"/>
    <property type="molecule type" value="Genomic_DNA"/>
</dbReference>
<dbReference type="Proteomes" id="UP000009073">
    <property type="component" value="Chromosome"/>
</dbReference>
<keyword evidence="11" id="KW-1185">Reference proteome</keyword>
<evidence type="ECO:0000256" key="3">
    <source>
        <dbReference type="ARBA" id="ARBA00022694"/>
    </source>
</evidence>
<dbReference type="HAMAP" id="MF_00972">
    <property type="entry name" value="tRNA_aden_deaminase"/>
    <property type="match status" value="1"/>
</dbReference>
<comment type="function">
    <text evidence="8">Catalyzes the deamination of adenosine to inosine at the wobble position 34 of tRNA(Arg2).</text>
</comment>
<comment type="similarity">
    <text evidence="1">Belongs to the cytidine and deoxycytidylate deaminase family. ADAT2 subfamily.</text>
</comment>
<protein>
    <recommendedName>
        <fullName evidence="8">tRNA-specific adenosine deaminase</fullName>
        <ecNumber evidence="8">3.5.4.33</ecNumber>
    </recommendedName>
</protein>
<dbReference type="PANTHER" id="PTHR11079">
    <property type="entry name" value="CYTOSINE DEAMINASE FAMILY MEMBER"/>
    <property type="match status" value="1"/>
</dbReference>
<evidence type="ECO:0000313" key="11">
    <source>
        <dbReference type="Proteomes" id="UP000009073"/>
    </source>
</evidence>
<evidence type="ECO:0000313" key="10">
    <source>
        <dbReference type="EMBL" id="ACQ93664.1"/>
    </source>
</evidence>
<evidence type="ECO:0000256" key="4">
    <source>
        <dbReference type="ARBA" id="ARBA00022723"/>
    </source>
</evidence>
<evidence type="ECO:0000256" key="8">
    <source>
        <dbReference type="HAMAP-Rule" id="MF_00972"/>
    </source>
</evidence>
<dbReference type="OrthoDB" id="9802676at2"/>
<feature type="domain" description="CMP/dCMP-type deaminase" evidence="9">
    <location>
        <begin position="5"/>
        <end position="117"/>
    </location>
</feature>
<dbReference type="FunFam" id="3.40.140.10:FF:000005">
    <property type="entry name" value="tRNA-specific adenosine deaminase"/>
    <property type="match status" value="1"/>
</dbReference>
<name>C4L7P8_TOLAT</name>
<dbReference type="PROSITE" id="PS00903">
    <property type="entry name" value="CYT_DCMP_DEAMINASES_1"/>
    <property type="match status" value="1"/>
</dbReference>
<feature type="binding site" evidence="8">
    <location>
        <position position="86"/>
    </location>
    <ligand>
        <name>Zn(2+)</name>
        <dbReference type="ChEBI" id="CHEBI:29105"/>
        <note>catalytic</note>
    </ligand>
</feature>
<dbReference type="Pfam" id="PF00383">
    <property type="entry name" value="dCMP_cyt_deam_1"/>
    <property type="match status" value="1"/>
</dbReference>
<keyword evidence="5 8" id="KW-0378">Hydrolase</keyword>
<dbReference type="GO" id="GO:0052717">
    <property type="term" value="F:tRNA-specific adenosine-34 deaminase activity"/>
    <property type="evidence" value="ECO:0007669"/>
    <property type="project" value="UniProtKB-UniRule"/>
</dbReference>
<dbReference type="InterPro" id="IPR016193">
    <property type="entry name" value="Cytidine_deaminase-like"/>
</dbReference>
<dbReference type="SUPFAM" id="SSF53927">
    <property type="entry name" value="Cytidine deaminase-like"/>
    <property type="match status" value="1"/>
</dbReference>
<dbReference type="STRING" id="595494.Tola_2065"/>
<evidence type="ECO:0000256" key="6">
    <source>
        <dbReference type="ARBA" id="ARBA00022833"/>
    </source>
</evidence>
<evidence type="ECO:0000256" key="1">
    <source>
        <dbReference type="ARBA" id="ARBA00010669"/>
    </source>
</evidence>
<comment type="subunit">
    <text evidence="2 8">Homodimer.</text>
</comment>
<proteinExistence type="inferred from homology"/>
<evidence type="ECO:0000256" key="2">
    <source>
        <dbReference type="ARBA" id="ARBA00011738"/>
    </source>
</evidence>
<feature type="binding site" evidence="8">
    <location>
        <position position="89"/>
    </location>
    <ligand>
        <name>Zn(2+)</name>
        <dbReference type="ChEBI" id="CHEBI:29105"/>
        <note>catalytic</note>
    </ligand>
</feature>
<dbReference type="InterPro" id="IPR002125">
    <property type="entry name" value="CMP_dCMP_dom"/>
</dbReference>
<comment type="catalytic activity">
    <reaction evidence="7 8">
        <text>adenosine(34) in tRNA + H2O + H(+) = inosine(34) in tRNA + NH4(+)</text>
        <dbReference type="Rhea" id="RHEA:43168"/>
        <dbReference type="Rhea" id="RHEA-COMP:10373"/>
        <dbReference type="Rhea" id="RHEA-COMP:10374"/>
        <dbReference type="ChEBI" id="CHEBI:15377"/>
        <dbReference type="ChEBI" id="CHEBI:15378"/>
        <dbReference type="ChEBI" id="CHEBI:28938"/>
        <dbReference type="ChEBI" id="CHEBI:74411"/>
        <dbReference type="ChEBI" id="CHEBI:82852"/>
        <dbReference type="EC" id="3.5.4.33"/>
    </reaction>
</comment>
<dbReference type="PANTHER" id="PTHR11079:SF202">
    <property type="entry name" value="TRNA-SPECIFIC ADENOSINE DEAMINASE"/>
    <property type="match status" value="1"/>
</dbReference>
<dbReference type="RefSeq" id="WP_015879132.1">
    <property type="nucleotide sequence ID" value="NC_012691.1"/>
</dbReference>
<reference evidence="11" key="1">
    <citation type="submission" date="2009-05" db="EMBL/GenBank/DDBJ databases">
        <title>Complete sequence of Tolumonas auensis DSM 9187.</title>
        <authorList>
            <consortium name="US DOE Joint Genome Institute"/>
            <person name="Lucas S."/>
            <person name="Copeland A."/>
            <person name="Lapidus A."/>
            <person name="Glavina del Rio T."/>
            <person name="Tice H."/>
            <person name="Bruce D."/>
            <person name="Goodwin L."/>
            <person name="Pitluck S."/>
            <person name="Chertkov O."/>
            <person name="Brettin T."/>
            <person name="Detter J.C."/>
            <person name="Han C."/>
            <person name="Larimer F."/>
            <person name="Land M."/>
            <person name="Hauser L."/>
            <person name="Kyrpides N."/>
            <person name="Mikhailova N."/>
            <person name="Spring S."/>
            <person name="Beller H."/>
        </authorList>
    </citation>
    <scope>NUCLEOTIDE SEQUENCE [LARGE SCALE GENOMIC DNA]</scope>
    <source>
        <strain evidence="11">DSM 9187 / TA4</strain>
    </source>
</reference>
<dbReference type="Gene3D" id="3.40.140.10">
    <property type="entry name" value="Cytidine Deaminase, domain 2"/>
    <property type="match status" value="1"/>
</dbReference>
<dbReference type="PROSITE" id="PS51747">
    <property type="entry name" value="CYT_DCMP_DEAMINASES_2"/>
    <property type="match status" value="1"/>
</dbReference>
<evidence type="ECO:0000259" key="9">
    <source>
        <dbReference type="PROSITE" id="PS51747"/>
    </source>
</evidence>
<keyword evidence="3 8" id="KW-0819">tRNA processing</keyword>
<dbReference type="AlphaFoldDB" id="C4L7P8"/>
<dbReference type="InterPro" id="IPR016192">
    <property type="entry name" value="APOBEC/CMP_deaminase_Zn-bd"/>
</dbReference>
<evidence type="ECO:0000256" key="5">
    <source>
        <dbReference type="ARBA" id="ARBA00022801"/>
    </source>
</evidence>
<dbReference type="GO" id="GO:0008270">
    <property type="term" value="F:zinc ion binding"/>
    <property type="evidence" value="ECO:0007669"/>
    <property type="project" value="UniProtKB-UniRule"/>
</dbReference>
<dbReference type="InterPro" id="IPR028883">
    <property type="entry name" value="tRNA_aden_deaminase"/>
</dbReference>
<feature type="binding site" evidence="8">
    <location>
        <position position="56"/>
    </location>
    <ligand>
        <name>Zn(2+)</name>
        <dbReference type="ChEBI" id="CHEBI:29105"/>
        <note>catalytic</note>
    </ligand>
</feature>
<organism evidence="10 11">
    <name type="scientific">Tolumonas auensis (strain DSM 9187 / NBRC 110442 / TA 4)</name>
    <dbReference type="NCBI Taxonomy" id="595494"/>
    <lineage>
        <taxon>Bacteria</taxon>
        <taxon>Pseudomonadati</taxon>
        <taxon>Pseudomonadota</taxon>
        <taxon>Gammaproteobacteria</taxon>
        <taxon>Aeromonadales</taxon>
        <taxon>Aeromonadaceae</taxon>
        <taxon>Tolumonas</taxon>
    </lineage>
</organism>
<dbReference type="EC" id="3.5.4.33" evidence="8"/>
<dbReference type="KEGG" id="tau:Tola_2065"/>
<comment type="cofactor">
    <cofactor evidence="8">
        <name>Zn(2+)</name>
        <dbReference type="ChEBI" id="CHEBI:29105"/>
    </cofactor>
    <text evidence="8">Binds 1 zinc ion per subunit.</text>
</comment>
<accession>C4L7P8</accession>
<dbReference type="GO" id="GO:0002100">
    <property type="term" value="P:tRNA wobble adenosine to inosine editing"/>
    <property type="evidence" value="ECO:0007669"/>
    <property type="project" value="UniProtKB-UniRule"/>
</dbReference>